<evidence type="ECO:0000256" key="2">
    <source>
        <dbReference type="ARBA" id="ARBA00023015"/>
    </source>
</evidence>
<keyword evidence="4" id="KW-0804">Transcription</keyword>
<protein>
    <submittedName>
        <fullName evidence="6">LysR family transcriptional regulator</fullName>
    </submittedName>
</protein>
<dbReference type="Gene3D" id="3.40.190.10">
    <property type="entry name" value="Periplasmic binding protein-like II"/>
    <property type="match status" value="2"/>
</dbReference>
<dbReference type="InterPro" id="IPR036390">
    <property type="entry name" value="WH_DNA-bd_sf"/>
</dbReference>
<dbReference type="RefSeq" id="WP_255390804.1">
    <property type="nucleotide sequence ID" value="NZ_CP101509.1"/>
</dbReference>
<name>A0ABY5GLQ7_9GAMM</name>
<dbReference type="InterPro" id="IPR036388">
    <property type="entry name" value="WH-like_DNA-bd_sf"/>
</dbReference>
<evidence type="ECO:0000259" key="5">
    <source>
        <dbReference type="PROSITE" id="PS50931"/>
    </source>
</evidence>
<sequence>MDFNQVRYFLALANTLNFTRAAEQCYVSQPALTQAIKRLETELGGELFLRDGRHTRITALGQSLRGHFEQIDHTRHLVRATARAVTSGEIAELNIGVMCTIGPWLITEMLDTFQAQHPMISITLHDVTPASIPPLLLSGAIDGALCARHGSPHSQLRYISLFEERMVVAFPPGHEFSNRAAVPLRAIARQRYVDRLHCEFRQEILQFHEAHDIQQDVAFRSQREDWIQSMVLDGVGVSVMPQFSLLHTKLEHRPIIDPVMSRKVEFAVVDHPQSPPALSELLKHVSTHDWSVAQRDASQSASS</sequence>
<accession>A0ABY5GLQ7</accession>
<keyword evidence="7" id="KW-1185">Reference proteome</keyword>
<keyword evidence="3" id="KW-0238">DNA-binding</keyword>
<dbReference type="SUPFAM" id="SSF53850">
    <property type="entry name" value="Periplasmic binding protein-like II"/>
    <property type="match status" value="1"/>
</dbReference>
<dbReference type="CDD" id="cd05466">
    <property type="entry name" value="PBP2_LTTR_substrate"/>
    <property type="match status" value="1"/>
</dbReference>
<reference evidence="6" key="1">
    <citation type="submission" date="2022-07" db="EMBL/GenBank/DDBJ databases">
        <title>Genome sequencing of Photobacterium atrarenae GJH2-4.</title>
        <authorList>
            <person name="Park S.-J."/>
        </authorList>
    </citation>
    <scope>NUCLEOTIDE SEQUENCE</scope>
    <source>
        <strain evidence="6">GJH2-4</strain>
    </source>
</reference>
<dbReference type="Proteomes" id="UP001057998">
    <property type="component" value="Chromosome 2"/>
</dbReference>
<proteinExistence type="inferred from homology"/>
<dbReference type="PRINTS" id="PR00039">
    <property type="entry name" value="HTHLYSR"/>
</dbReference>
<dbReference type="Pfam" id="PF03466">
    <property type="entry name" value="LysR_substrate"/>
    <property type="match status" value="1"/>
</dbReference>
<dbReference type="PROSITE" id="PS50931">
    <property type="entry name" value="HTH_LYSR"/>
    <property type="match status" value="1"/>
</dbReference>
<comment type="similarity">
    <text evidence="1">Belongs to the LysR transcriptional regulatory family.</text>
</comment>
<evidence type="ECO:0000256" key="1">
    <source>
        <dbReference type="ARBA" id="ARBA00009437"/>
    </source>
</evidence>
<evidence type="ECO:0000313" key="7">
    <source>
        <dbReference type="Proteomes" id="UP001057998"/>
    </source>
</evidence>
<keyword evidence="2" id="KW-0805">Transcription regulation</keyword>
<dbReference type="SUPFAM" id="SSF46785">
    <property type="entry name" value="Winged helix' DNA-binding domain"/>
    <property type="match status" value="1"/>
</dbReference>
<dbReference type="InterPro" id="IPR005119">
    <property type="entry name" value="LysR_subst-bd"/>
</dbReference>
<feature type="domain" description="HTH lysR-type" evidence="5">
    <location>
        <begin position="1"/>
        <end position="58"/>
    </location>
</feature>
<evidence type="ECO:0000256" key="4">
    <source>
        <dbReference type="ARBA" id="ARBA00023163"/>
    </source>
</evidence>
<dbReference type="PANTHER" id="PTHR30346:SF28">
    <property type="entry name" value="HTH-TYPE TRANSCRIPTIONAL REGULATOR CYNR"/>
    <property type="match status" value="1"/>
</dbReference>
<dbReference type="Gene3D" id="1.10.10.10">
    <property type="entry name" value="Winged helix-like DNA-binding domain superfamily/Winged helix DNA-binding domain"/>
    <property type="match status" value="1"/>
</dbReference>
<evidence type="ECO:0000313" key="6">
    <source>
        <dbReference type="EMBL" id="UTV29487.1"/>
    </source>
</evidence>
<dbReference type="InterPro" id="IPR000847">
    <property type="entry name" value="LysR_HTH_N"/>
</dbReference>
<dbReference type="PANTHER" id="PTHR30346">
    <property type="entry name" value="TRANSCRIPTIONAL DUAL REGULATOR HCAR-RELATED"/>
    <property type="match status" value="1"/>
</dbReference>
<gene>
    <name evidence="6" type="ORF">NNL38_20940</name>
</gene>
<evidence type="ECO:0000256" key="3">
    <source>
        <dbReference type="ARBA" id="ARBA00023125"/>
    </source>
</evidence>
<dbReference type="EMBL" id="CP101509">
    <property type="protein sequence ID" value="UTV29487.1"/>
    <property type="molecule type" value="Genomic_DNA"/>
</dbReference>
<organism evidence="6 7">
    <name type="scientific">Photobacterium atrarenae</name>
    <dbReference type="NCBI Taxonomy" id="865757"/>
    <lineage>
        <taxon>Bacteria</taxon>
        <taxon>Pseudomonadati</taxon>
        <taxon>Pseudomonadota</taxon>
        <taxon>Gammaproteobacteria</taxon>
        <taxon>Vibrionales</taxon>
        <taxon>Vibrionaceae</taxon>
        <taxon>Photobacterium</taxon>
    </lineage>
</organism>
<dbReference type="Pfam" id="PF00126">
    <property type="entry name" value="HTH_1"/>
    <property type="match status" value="1"/>
</dbReference>